<dbReference type="CDD" id="cd14008">
    <property type="entry name" value="STKc_LKB1_CaMKK"/>
    <property type="match status" value="1"/>
</dbReference>
<evidence type="ECO:0000259" key="4">
    <source>
        <dbReference type="PROSITE" id="PS50011"/>
    </source>
</evidence>
<feature type="region of interest" description="Disordered" evidence="3">
    <location>
        <begin position="1"/>
        <end position="99"/>
    </location>
</feature>
<feature type="compositionally biased region" description="Basic and acidic residues" evidence="3">
    <location>
        <begin position="603"/>
        <end position="613"/>
    </location>
</feature>
<dbReference type="GO" id="GO:0005737">
    <property type="term" value="C:cytoplasm"/>
    <property type="evidence" value="ECO:0007669"/>
    <property type="project" value="TreeGrafter"/>
</dbReference>
<reference evidence="5" key="1">
    <citation type="submission" date="2014-02" db="EMBL/GenBank/DDBJ databases">
        <authorList>
            <person name="Genoscope - CEA"/>
        </authorList>
    </citation>
    <scope>NUCLEOTIDE SEQUENCE</scope>
    <source>
        <strain evidence="5">LS3</strain>
    </source>
</reference>
<feature type="compositionally biased region" description="Low complexity" evidence="3">
    <location>
        <begin position="87"/>
        <end position="96"/>
    </location>
</feature>
<dbReference type="InterPro" id="IPR000719">
    <property type="entry name" value="Prot_kinase_dom"/>
</dbReference>
<proteinExistence type="predicted"/>
<keyword evidence="2" id="KW-0067">ATP-binding</keyword>
<sequence length="635" mass="70672">MSAPKLVRAESSSMNDWRDKATPRIVSEMVPQSRETMFTDYSDPGDQDSTVQNDASSREGSEDRDQHGDLLQPPVPPTRPAMLRFHSSPSFGSSLSPTRHHFRLANATPRRIKETLDAKYKADASGQTVRINHYRLVRDAGSGAFGSVKMAIDEKTGIKYAVKEYSKARLQRILKAEAMQRRRRGEKGNGTAIGNGSSIDLVRREIAIMKKLDHPNVVCLEEVLDDPLSDKLYIIMEWCEKGEIMPSAIMNSTATPYSYEQCRLFFRDMILGLEYLHSQDVIHRDIKPENILLTEDDVVKIADFGVSEIIDKSNDVIKKTAGSPAYMAPELAKLASGRFSSLRGGDSTAVEAVSGRPADLWSMGVTLYYMLFGKLPFQSDTVAGLYNCIINDPVDLESCEDEELKDLLIRLLEKSPTKRITMAELRSHPWVTCGGEDELLSTEENTAEDITPITDEDMLTAIEHIKGYMEPDEAAARLQRLHGWRGMGMVDWSQTPSREVSPSASIRSERERDASTERKWVSKLSLALDEAIFGSTSVTVPRENNWKRPSLNDLRGSRSEDNSPPKDRDVGQTKSSTASDEVAVTASAAATVGSDDVDASETSLERRPSRTRVRDLLGLEMTSLRSRSLDSDARL</sequence>
<dbReference type="Pfam" id="PF00069">
    <property type="entry name" value="Pkinase"/>
    <property type="match status" value="1"/>
</dbReference>
<accession>A0A060T3J4</accession>
<dbReference type="PhylomeDB" id="A0A060T3J4"/>
<dbReference type="InterPro" id="IPR008271">
    <property type="entry name" value="Ser/Thr_kinase_AS"/>
</dbReference>
<dbReference type="EMBL" id="HG937693">
    <property type="protein sequence ID" value="CDP35374.1"/>
    <property type="molecule type" value="Genomic_DNA"/>
</dbReference>
<feature type="domain" description="Protein kinase" evidence="4">
    <location>
        <begin position="134"/>
        <end position="431"/>
    </location>
</feature>
<reference evidence="5" key="2">
    <citation type="submission" date="2014-06" db="EMBL/GenBank/DDBJ databases">
        <title>The complete genome of Blastobotrys (Arxula) adeninivorans LS3 - a yeast of biotechnological interest.</title>
        <authorList>
            <person name="Kunze G."/>
            <person name="Gaillardin C."/>
            <person name="Czernicka M."/>
            <person name="Durrens P."/>
            <person name="Martin T."/>
            <person name="Boer E."/>
            <person name="Gabaldon T."/>
            <person name="Cruz J."/>
            <person name="Talla E."/>
            <person name="Marck C."/>
            <person name="Goffeau A."/>
            <person name="Barbe V."/>
            <person name="Baret P."/>
            <person name="Baronian K."/>
            <person name="Beier S."/>
            <person name="Bleykasten C."/>
            <person name="Bode R."/>
            <person name="Casaregola S."/>
            <person name="Despons L."/>
            <person name="Fairhead C."/>
            <person name="Giersberg M."/>
            <person name="Gierski P."/>
            <person name="Hahnel U."/>
            <person name="Hartmann A."/>
            <person name="Jankowska D."/>
            <person name="Jubin C."/>
            <person name="Jung P."/>
            <person name="Lafontaine I."/>
            <person name="Leh-Louis V."/>
            <person name="Lemaire M."/>
            <person name="Marcet-Houben M."/>
            <person name="Mascher M."/>
            <person name="Morel G."/>
            <person name="Richard G.-F."/>
            <person name="Riechen J."/>
            <person name="Sacerdot C."/>
            <person name="Sarkar A."/>
            <person name="Savel G."/>
            <person name="Schacherer J."/>
            <person name="Sherman D."/>
            <person name="Straub M.-L."/>
            <person name="Stein N."/>
            <person name="Thierry A."/>
            <person name="Trautwein-Schult A."/>
            <person name="Westhof E."/>
            <person name="Worch S."/>
            <person name="Dujon B."/>
            <person name="Souciet J.-L."/>
            <person name="Wincker P."/>
            <person name="Scholz U."/>
            <person name="Neuveglise N."/>
        </authorList>
    </citation>
    <scope>NUCLEOTIDE SEQUENCE</scope>
    <source>
        <strain evidence="5">LS3</strain>
    </source>
</reference>
<dbReference type="GO" id="GO:0035556">
    <property type="term" value="P:intracellular signal transduction"/>
    <property type="evidence" value="ECO:0007669"/>
    <property type="project" value="TreeGrafter"/>
</dbReference>
<feature type="compositionally biased region" description="Basic and acidic residues" evidence="3">
    <location>
        <begin position="56"/>
        <end position="68"/>
    </location>
</feature>
<evidence type="ECO:0000256" key="3">
    <source>
        <dbReference type="SAM" id="MobiDB-lite"/>
    </source>
</evidence>
<dbReference type="SUPFAM" id="SSF56112">
    <property type="entry name" value="Protein kinase-like (PK-like)"/>
    <property type="match status" value="1"/>
</dbReference>
<dbReference type="PANTHER" id="PTHR24346:SF77">
    <property type="entry name" value="SERINE THREONINE PROTEIN KINASE"/>
    <property type="match status" value="1"/>
</dbReference>
<feature type="compositionally biased region" description="Basic and acidic residues" evidence="3">
    <location>
        <begin position="555"/>
        <end position="571"/>
    </location>
</feature>
<evidence type="ECO:0000256" key="1">
    <source>
        <dbReference type="ARBA" id="ARBA00022741"/>
    </source>
</evidence>
<evidence type="ECO:0000256" key="2">
    <source>
        <dbReference type="ARBA" id="ARBA00022840"/>
    </source>
</evidence>
<dbReference type="SMART" id="SM00220">
    <property type="entry name" value="S_TKc"/>
    <property type="match status" value="1"/>
</dbReference>
<gene>
    <name evidence="5" type="ORF">GNLVRS02_ARAD1C33946g</name>
</gene>
<dbReference type="Gene3D" id="1.10.510.10">
    <property type="entry name" value="Transferase(Phosphotransferase) domain 1"/>
    <property type="match status" value="1"/>
</dbReference>
<dbReference type="GO" id="GO:0004674">
    <property type="term" value="F:protein serine/threonine kinase activity"/>
    <property type="evidence" value="ECO:0007669"/>
    <property type="project" value="TreeGrafter"/>
</dbReference>
<organism evidence="5">
    <name type="scientific">Blastobotrys adeninivorans</name>
    <name type="common">Yeast</name>
    <name type="synonym">Arxula adeninivorans</name>
    <dbReference type="NCBI Taxonomy" id="409370"/>
    <lineage>
        <taxon>Eukaryota</taxon>
        <taxon>Fungi</taxon>
        <taxon>Dikarya</taxon>
        <taxon>Ascomycota</taxon>
        <taxon>Saccharomycotina</taxon>
        <taxon>Dipodascomycetes</taxon>
        <taxon>Dipodascales</taxon>
        <taxon>Trichomonascaceae</taxon>
        <taxon>Blastobotrys</taxon>
    </lineage>
</organism>
<keyword evidence="1" id="KW-0547">Nucleotide-binding</keyword>
<protein>
    <submittedName>
        <fullName evidence="5">ARAD1C33946p</fullName>
    </submittedName>
</protein>
<dbReference type="FunFam" id="1.10.510.10:FF:000571">
    <property type="entry name" value="Maternal embryonic leucine zipper kinase"/>
    <property type="match status" value="1"/>
</dbReference>
<feature type="compositionally biased region" description="Polar residues" evidence="3">
    <location>
        <begin position="492"/>
        <end position="506"/>
    </location>
</feature>
<name>A0A060T3J4_BLAAD</name>
<dbReference type="GO" id="GO:0005524">
    <property type="term" value="F:ATP binding"/>
    <property type="evidence" value="ECO:0007669"/>
    <property type="project" value="UniProtKB-KW"/>
</dbReference>
<feature type="region of interest" description="Disordered" evidence="3">
    <location>
        <begin position="541"/>
        <end position="613"/>
    </location>
</feature>
<dbReference type="PROSITE" id="PS00108">
    <property type="entry name" value="PROTEIN_KINASE_ST"/>
    <property type="match status" value="1"/>
</dbReference>
<dbReference type="PROSITE" id="PS50011">
    <property type="entry name" value="PROTEIN_KINASE_DOM"/>
    <property type="match status" value="1"/>
</dbReference>
<evidence type="ECO:0000313" key="5">
    <source>
        <dbReference type="EMBL" id="CDP35374.1"/>
    </source>
</evidence>
<dbReference type="AlphaFoldDB" id="A0A060T3J4"/>
<feature type="compositionally biased region" description="Low complexity" evidence="3">
    <location>
        <begin position="575"/>
        <end position="594"/>
    </location>
</feature>
<feature type="region of interest" description="Disordered" evidence="3">
    <location>
        <begin position="489"/>
        <end position="514"/>
    </location>
</feature>
<dbReference type="PANTHER" id="PTHR24346">
    <property type="entry name" value="MAP/MICROTUBULE AFFINITY-REGULATING KINASE"/>
    <property type="match status" value="1"/>
</dbReference>
<dbReference type="InterPro" id="IPR011009">
    <property type="entry name" value="Kinase-like_dom_sf"/>
</dbReference>